<keyword evidence="1" id="KW-0472">Membrane</keyword>
<gene>
    <name evidence="2" type="ORF">NJ75_01455</name>
</gene>
<dbReference type="RefSeq" id="WP_039332961.1">
    <property type="nucleotide sequence ID" value="NZ_JRVC01000006.1"/>
</dbReference>
<feature type="transmembrane region" description="Helical" evidence="1">
    <location>
        <begin position="12"/>
        <end position="34"/>
    </location>
</feature>
<dbReference type="AlphaFoldDB" id="A0A0B9AAJ4"/>
<name>A0A0B9AAJ4_9SPHN</name>
<accession>A0A0B9AAJ4</accession>
<comment type="caution">
    <text evidence="2">The sequence shown here is derived from an EMBL/GenBank/DDBJ whole genome shotgun (WGS) entry which is preliminary data.</text>
</comment>
<evidence type="ECO:0000256" key="1">
    <source>
        <dbReference type="SAM" id="Phobius"/>
    </source>
</evidence>
<protein>
    <submittedName>
        <fullName evidence="2">Uncharacterized protein</fullName>
    </submittedName>
</protein>
<reference evidence="2 3" key="1">
    <citation type="submission" date="2014-10" db="EMBL/GenBank/DDBJ databases">
        <title>Draft genome sequence of Novosphingobium subterraneum DSM 12447.</title>
        <authorList>
            <person name="Gan H.M."/>
            <person name="Gan H.Y."/>
            <person name="Savka M.A."/>
        </authorList>
    </citation>
    <scope>NUCLEOTIDE SEQUENCE [LARGE SCALE GENOMIC DNA]</scope>
    <source>
        <strain evidence="2 3">DSM 12447</strain>
    </source>
</reference>
<sequence length="218" mass="24798">MIKFNDRSVRKIVVVATVFLAAAIVLYGVGLFVLDESYRQYSRTTQQRQFVLGDEWHDADLKIIREFEKRHSLDPEANGGLRLVLSEWPRWRYKISLDRRLDGTAKGAIYAIAYDGTGPAYERSFSLSKGQAKLFLDVFDRKVGRYRGEAFQCVDGTGFMFERWRERAVVGGSGNAACMSHYADLMSLVAETLSGSLSDAPFDWGTWFAVKRVLELRD</sequence>
<dbReference type="EMBL" id="JRVC01000006">
    <property type="protein sequence ID" value="KHS47661.1"/>
    <property type="molecule type" value="Genomic_DNA"/>
</dbReference>
<keyword evidence="3" id="KW-1185">Reference proteome</keyword>
<keyword evidence="1" id="KW-1133">Transmembrane helix</keyword>
<dbReference type="Proteomes" id="UP000031338">
    <property type="component" value="Unassembled WGS sequence"/>
</dbReference>
<organism evidence="2 3">
    <name type="scientific">Novosphingobium subterraneum</name>
    <dbReference type="NCBI Taxonomy" id="48936"/>
    <lineage>
        <taxon>Bacteria</taxon>
        <taxon>Pseudomonadati</taxon>
        <taxon>Pseudomonadota</taxon>
        <taxon>Alphaproteobacteria</taxon>
        <taxon>Sphingomonadales</taxon>
        <taxon>Sphingomonadaceae</taxon>
        <taxon>Novosphingobium</taxon>
    </lineage>
</organism>
<proteinExistence type="predicted"/>
<evidence type="ECO:0000313" key="3">
    <source>
        <dbReference type="Proteomes" id="UP000031338"/>
    </source>
</evidence>
<keyword evidence="1" id="KW-0812">Transmembrane</keyword>
<evidence type="ECO:0000313" key="2">
    <source>
        <dbReference type="EMBL" id="KHS47661.1"/>
    </source>
</evidence>